<name>A0A6J7RVE6_9ZZZZ</name>
<gene>
    <name evidence="1" type="ORF">UFOPK4175_00525</name>
</gene>
<organism evidence="1">
    <name type="scientific">freshwater metagenome</name>
    <dbReference type="NCBI Taxonomy" id="449393"/>
    <lineage>
        <taxon>unclassified sequences</taxon>
        <taxon>metagenomes</taxon>
        <taxon>ecological metagenomes</taxon>
    </lineage>
</organism>
<accession>A0A6J7RVE6</accession>
<sequence length="160" mass="17724">MQNLGRRLNDAEGASLWQEEVQFGRGLGLRDHLEFKEDAVDRRLLAGIRDLVGHVDQRRSAGRNSLADCHIDLPTRPALKVRAVHVGGAAHHHRAGDHILTDGCIGEPLRRPDRHLFAFGQDAADAAEVINVAVRVQHRADLSLAASFAVERQRRGSTLW</sequence>
<protein>
    <submittedName>
        <fullName evidence="1">Unannotated protein</fullName>
    </submittedName>
</protein>
<dbReference type="EMBL" id="CAFBPX010000071">
    <property type="protein sequence ID" value="CAB5032821.1"/>
    <property type="molecule type" value="Genomic_DNA"/>
</dbReference>
<evidence type="ECO:0000313" key="1">
    <source>
        <dbReference type="EMBL" id="CAB5032821.1"/>
    </source>
</evidence>
<dbReference type="AlphaFoldDB" id="A0A6J7RVE6"/>
<proteinExistence type="predicted"/>
<reference evidence="1" key="1">
    <citation type="submission" date="2020-05" db="EMBL/GenBank/DDBJ databases">
        <authorList>
            <person name="Chiriac C."/>
            <person name="Salcher M."/>
            <person name="Ghai R."/>
            <person name="Kavagutti S V."/>
        </authorList>
    </citation>
    <scope>NUCLEOTIDE SEQUENCE</scope>
</reference>